<reference evidence="2 3" key="1">
    <citation type="journal article" date="2020" name="Cell">
        <title>Large-Scale Comparative Analyses of Tick Genomes Elucidate Their Genetic Diversity and Vector Capacities.</title>
        <authorList>
            <consortium name="Tick Genome and Microbiome Consortium (TIGMIC)"/>
            <person name="Jia N."/>
            <person name="Wang J."/>
            <person name="Shi W."/>
            <person name="Du L."/>
            <person name="Sun Y."/>
            <person name="Zhan W."/>
            <person name="Jiang J.F."/>
            <person name="Wang Q."/>
            <person name="Zhang B."/>
            <person name="Ji P."/>
            <person name="Bell-Sakyi L."/>
            <person name="Cui X.M."/>
            <person name="Yuan T.T."/>
            <person name="Jiang B.G."/>
            <person name="Yang W.F."/>
            <person name="Lam T.T."/>
            <person name="Chang Q.C."/>
            <person name="Ding S.J."/>
            <person name="Wang X.J."/>
            <person name="Zhu J.G."/>
            <person name="Ruan X.D."/>
            <person name="Zhao L."/>
            <person name="Wei J.T."/>
            <person name="Ye R.Z."/>
            <person name="Que T.C."/>
            <person name="Du C.H."/>
            <person name="Zhou Y.H."/>
            <person name="Cheng J.X."/>
            <person name="Dai P.F."/>
            <person name="Guo W.B."/>
            <person name="Han X.H."/>
            <person name="Huang E.J."/>
            <person name="Li L.F."/>
            <person name="Wei W."/>
            <person name="Gao Y.C."/>
            <person name="Liu J.Z."/>
            <person name="Shao H.Z."/>
            <person name="Wang X."/>
            <person name="Wang C.C."/>
            <person name="Yang T.C."/>
            <person name="Huo Q.B."/>
            <person name="Li W."/>
            <person name="Chen H.Y."/>
            <person name="Chen S.E."/>
            <person name="Zhou L.G."/>
            <person name="Ni X.B."/>
            <person name="Tian J.H."/>
            <person name="Sheng Y."/>
            <person name="Liu T."/>
            <person name="Pan Y.S."/>
            <person name="Xia L.Y."/>
            <person name="Li J."/>
            <person name="Zhao F."/>
            <person name="Cao W.C."/>
        </authorList>
    </citation>
    <scope>NUCLEOTIDE SEQUENCE [LARGE SCALE GENOMIC DNA]</scope>
    <source>
        <strain evidence="2">HaeL-2018</strain>
    </source>
</reference>
<gene>
    <name evidence="2" type="ORF">HPB48_012440</name>
</gene>
<dbReference type="PANTHER" id="PTHR23254">
    <property type="entry name" value="EIF4G DOMAIN PROTEIN"/>
    <property type="match status" value="1"/>
</dbReference>
<proteinExistence type="predicted"/>
<dbReference type="EMBL" id="JABSTR010000004">
    <property type="protein sequence ID" value="KAH9368795.1"/>
    <property type="molecule type" value="Genomic_DNA"/>
</dbReference>
<feature type="region of interest" description="Disordered" evidence="1">
    <location>
        <begin position="1"/>
        <end position="49"/>
    </location>
</feature>
<dbReference type="AlphaFoldDB" id="A0A9J6G194"/>
<dbReference type="GO" id="GO:0008494">
    <property type="term" value="F:translation activator activity"/>
    <property type="evidence" value="ECO:0007669"/>
    <property type="project" value="TreeGrafter"/>
</dbReference>
<evidence type="ECO:0000313" key="2">
    <source>
        <dbReference type="EMBL" id="KAH9368795.1"/>
    </source>
</evidence>
<dbReference type="PANTHER" id="PTHR23254:SF16">
    <property type="entry name" value="CBP80_20-DEPENDENT TRANSLATION INITIATION FACTOR"/>
    <property type="match status" value="1"/>
</dbReference>
<sequence length="303" mass="33602">MAGRGRGRAAFPEVRHQLRRPKDGDEASTAIGPDGDAKPVISKPESPILPKAKVPVQEDGVIRGVCLQFQNLTFGDSQYPILLGLLLDKVKLQKDVDEVANGMYEVCQLGPEQAEVACRALVFMAEMEVDGYKLRTKLLTRMQLEFEGFEEKAVSSPQAVLCNAILLCGFYTRCLLHGKPINPLRAPTWKYLTYMLESRKQLFLKHCFQLLKSRVKFFVRHNPQELEEFLLKLQDLVLDEKEPKEMRSEALDILKCIWQETTRQELLSKAATVAGQPATVGGQPAIAGGQPATAGGQPAAVEA</sequence>
<name>A0A9J6G194_HAELO</name>
<organism evidence="2 3">
    <name type="scientific">Haemaphysalis longicornis</name>
    <name type="common">Bush tick</name>
    <dbReference type="NCBI Taxonomy" id="44386"/>
    <lineage>
        <taxon>Eukaryota</taxon>
        <taxon>Metazoa</taxon>
        <taxon>Ecdysozoa</taxon>
        <taxon>Arthropoda</taxon>
        <taxon>Chelicerata</taxon>
        <taxon>Arachnida</taxon>
        <taxon>Acari</taxon>
        <taxon>Parasitiformes</taxon>
        <taxon>Ixodida</taxon>
        <taxon>Ixodoidea</taxon>
        <taxon>Ixodidae</taxon>
        <taxon>Haemaphysalinae</taxon>
        <taxon>Haemaphysalis</taxon>
    </lineage>
</organism>
<dbReference type="OrthoDB" id="6484979at2759"/>
<dbReference type="Proteomes" id="UP000821853">
    <property type="component" value="Chromosome 2"/>
</dbReference>
<evidence type="ECO:0000313" key="3">
    <source>
        <dbReference type="Proteomes" id="UP000821853"/>
    </source>
</evidence>
<accession>A0A9J6G194</accession>
<dbReference type="Gene3D" id="1.25.40.180">
    <property type="match status" value="1"/>
</dbReference>
<dbReference type="OMA" id="EMATHEV"/>
<keyword evidence="3" id="KW-1185">Reference proteome</keyword>
<dbReference type="GO" id="GO:0006446">
    <property type="term" value="P:regulation of translational initiation"/>
    <property type="evidence" value="ECO:0007669"/>
    <property type="project" value="TreeGrafter"/>
</dbReference>
<evidence type="ECO:0000256" key="1">
    <source>
        <dbReference type="SAM" id="MobiDB-lite"/>
    </source>
</evidence>
<dbReference type="GO" id="GO:0005829">
    <property type="term" value="C:cytosol"/>
    <property type="evidence" value="ECO:0007669"/>
    <property type="project" value="TreeGrafter"/>
</dbReference>
<comment type="caution">
    <text evidence="2">The sequence shown here is derived from an EMBL/GenBank/DDBJ whole genome shotgun (WGS) entry which is preliminary data.</text>
</comment>
<dbReference type="VEuPathDB" id="VectorBase:HLOH_041476"/>
<dbReference type="InterPro" id="IPR051367">
    <property type="entry name" value="mRNA_TranslReg/HistoneTransl"/>
</dbReference>
<feature type="region of interest" description="Disordered" evidence="1">
    <location>
        <begin position="282"/>
        <end position="303"/>
    </location>
</feature>
<feature type="compositionally biased region" description="Basic and acidic residues" evidence="1">
    <location>
        <begin position="13"/>
        <end position="25"/>
    </location>
</feature>
<protein>
    <submittedName>
        <fullName evidence="2">Uncharacterized protein</fullName>
    </submittedName>
</protein>